<evidence type="ECO:0000313" key="1">
    <source>
        <dbReference type="EMBL" id="GMF65096.1"/>
    </source>
</evidence>
<gene>
    <name evidence="1" type="ORF">Plil01_001781800</name>
</gene>
<proteinExistence type="predicted"/>
<accession>A0A9W7D9Z3</accession>
<protein>
    <submittedName>
        <fullName evidence="1">Unnamed protein product</fullName>
    </submittedName>
</protein>
<dbReference type="EMBL" id="BSXW01012446">
    <property type="protein sequence ID" value="GMF65096.1"/>
    <property type="molecule type" value="Genomic_DNA"/>
</dbReference>
<evidence type="ECO:0000313" key="2">
    <source>
        <dbReference type="Proteomes" id="UP001165083"/>
    </source>
</evidence>
<name>A0A9W7D9Z3_9STRA</name>
<comment type="caution">
    <text evidence="1">The sequence shown here is derived from an EMBL/GenBank/DDBJ whole genome shotgun (WGS) entry which is preliminary data.</text>
</comment>
<sequence>MGSRRLERGSDLDLWLEAEILTPCCRREILVGSPVKRSAVRTWYQYQAAVKAAYRRGQQCGLGTNTKLPTLAMMLKRCKIKGDLPLEGDILNLFECTDDACGKVIDITAINDIVHFTGTSFYVRKEILCVLENFMKIYQLKFDTGDLVNKQFILMGSPGTGKSCILALICSYIAIHNKRPVVWFREVDGGTSNGVDPWFGLDGMVYNKIKEKCWLTKYKLLATSGQFSPKSEALEFIKMCLVPYWKQTDLEDFGLNHLGMLKSVVDDRFFASGGSLEIFSVTMQQITWR</sequence>
<dbReference type="AlphaFoldDB" id="A0A9W7D9Z3"/>
<keyword evidence="2" id="KW-1185">Reference proteome</keyword>
<reference evidence="1" key="1">
    <citation type="submission" date="2023-04" db="EMBL/GenBank/DDBJ databases">
        <title>Phytophthora lilii NBRC 32176.</title>
        <authorList>
            <person name="Ichikawa N."/>
            <person name="Sato H."/>
            <person name="Tonouchi N."/>
        </authorList>
    </citation>
    <scope>NUCLEOTIDE SEQUENCE</scope>
    <source>
        <strain evidence="1">NBRC 32176</strain>
    </source>
</reference>
<dbReference type="Proteomes" id="UP001165083">
    <property type="component" value="Unassembled WGS sequence"/>
</dbReference>
<organism evidence="1 2">
    <name type="scientific">Phytophthora lilii</name>
    <dbReference type="NCBI Taxonomy" id="2077276"/>
    <lineage>
        <taxon>Eukaryota</taxon>
        <taxon>Sar</taxon>
        <taxon>Stramenopiles</taxon>
        <taxon>Oomycota</taxon>
        <taxon>Peronosporomycetes</taxon>
        <taxon>Peronosporales</taxon>
        <taxon>Peronosporaceae</taxon>
        <taxon>Phytophthora</taxon>
    </lineage>
</organism>
<dbReference type="OrthoDB" id="129274at2759"/>